<comment type="function">
    <text evidence="1 7">RNaseP catalyzes the removal of the 5'-leader sequence from pre-tRNA to produce the mature 5'-terminus. It can also cleave other RNA substrates such as 4.5S RNA. The protein component plays an auxiliary but essential role in vivo by binding to the 5'-leader sequence and broadening the substrate specificity of the ribozyme.</text>
</comment>
<dbReference type="GO" id="GO:0001682">
    <property type="term" value="P:tRNA 5'-leader removal"/>
    <property type="evidence" value="ECO:0007669"/>
    <property type="project" value="UniProtKB-UniRule"/>
</dbReference>
<comment type="caution">
    <text evidence="9">The sequence shown here is derived from an EMBL/GenBank/DDBJ whole genome shotgun (WGS) entry which is preliminary data.</text>
</comment>
<name>A0A9X3S151_9ACTN</name>
<comment type="catalytic activity">
    <reaction evidence="7">
        <text>Endonucleolytic cleavage of RNA, removing 5'-extranucleotides from tRNA precursor.</text>
        <dbReference type="EC" id="3.1.26.5"/>
    </reaction>
</comment>
<dbReference type="HAMAP" id="MF_00227">
    <property type="entry name" value="RNase_P"/>
    <property type="match status" value="1"/>
</dbReference>
<dbReference type="Gene3D" id="3.30.230.10">
    <property type="match status" value="1"/>
</dbReference>
<evidence type="ECO:0000256" key="3">
    <source>
        <dbReference type="ARBA" id="ARBA00022722"/>
    </source>
</evidence>
<dbReference type="InterPro" id="IPR014721">
    <property type="entry name" value="Ribsml_uS5_D2-typ_fold_subgr"/>
</dbReference>
<sequence>MPGRAPGRRRLSRSAEFERVYRQGRSKGNRFLVLYAFPHGEGDSGRAPDDGPRLGLSVSKRVGGAVDRNRVKRVLREAFWEEAERLPSSSDYVVVARPDAKGLAEREGMNGIRTALAELVDGLGGSPAPPSEAGS</sequence>
<evidence type="ECO:0000256" key="2">
    <source>
        <dbReference type="ARBA" id="ARBA00022694"/>
    </source>
</evidence>
<accession>A0A9X3S151</accession>
<dbReference type="GO" id="GO:0030677">
    <property type="term" value="C:ribonuclease P complex"/>
    <property type="evidence" value="ECO:0007669"/>
    <property type="project" value="TreeGrafter"/>
</dbReference>
<dbReference type="RefSeq" id="WP_270041249.1">
    <property type="nucleotide sequence ID" value="NZ_JAPDOD010000015.1"/>
</dbReference>
<dbReference type="InterPro" id="IPR020568">
    <property type="entry name" value="Ribosomal_Su5_D2-typ_SF"/>
</dbReference>
<evidence type="ECO:0000313" key="10">
    <source>
        <dbReference type="Proteomes" id="UP001149140"/>
    </source>
</evidence>
<dbReference type="InterPro" id="IPR000100">
    <property type="entry name" value="RNase_P"/>
</dbReference>
<dbReference type="InterPro" id="IPR020539">
    <property type="entry name" value="RNase_P_CS"/>
</dbReference>
<dbReference type="GO" id="GO:0042781">
    <property type="term" value="F:3'-tRNA processing endoribonuclease activity"/>
    <property type="evidence" value="ECO:0007669"/>
    <property type="project" value="TreeGrafter"/>
</dbReference>
<evidence type="ECO:0000256" key="6">
    <source>
        <dbReference type="ARBA" id="ARBA00022884"/>
    </source>
</evidence>
<comment type="subunit">
    <text evidence="7">Consists of a catalytic RNA component (M1 or rnpB) and a protein subunit.</text>
</comment>
<dbReference type="Proteomes" id="UP001149140">
    <property type="component" value="Unassembled WGS sequence"/>
</dbReference>
<dbReference type="PROSITE" id="PS00648">
    <property type="entry name" value="RIBONUCLEASE_P"/>
    <property type="match status" value="1"/>
</dbReference>
<dbReference type="SUPFAM" id="SSF54211">
    <property type="entry name" value="Ribosomal protein S5 domain 2-like"/>
    <property type="match status" value="1"/>
</dbReference>
<evidence type="ECO:0000256" key="7">
    <source>
        <dbReference type="HAMAP-Rule" id="MF_00227"/>
    </source>
</evidence>
<keyword evidence="10" id="KW-1185">Reference proteome</keyword>
<keyword evidence="5 7" id="KW-0378">Hydrolase</keyword>
<dbReference type="EMBL" id="JAPDOD010000015">
    <property type="protein sequence ID" value="MDA0162014.1"/>
    <property type="molecule type" value="Genomic_DNA"/>
</dbReference>
<dbReference type="PANTHER" id="PTHR33992:SF1">
    <property type="entry name" value="RIBONUCLEASE P PROTEIN COMPONENT"/>
    <property type="match status" value="1"/>
</dbReference>
<evidence type="ECO:0000256" key="5">
    <source>
        <dbReference type="ARBA" id="ARBA00022801"/>
    </source>
</evidence>
<keyword evidence="4 7" id="KW-0255">Endonuclease</keyword>
<keyword evidence="2 7" id="KW-0819">tRNA processing</keyword>
<dbReference type="NCBIfam" id="TIGR00188">
    <property type="entry name" value="rnpA"/>
    <property type="match status" value="1"/>
</dbReference>
<gene>
    <name evidence="7 9" type="primary">rnpA</name>
    <name evidence="9" type="ORF">OM076_17195</name>
</gene>
<dbReference type="PANTHER" id="PTHR33992">
    <property type="entry name" value="RIBONUCLEASE P PROTEIN COMPONENT"/>
    <property type="match status" value="1"/>
</dbReference>
<evidence type="ECO:0000313" key="9">
    <source>
        <dbReference type="EMBL" id="MDA0162014.1"/>
    </source>
</evidence>
<keyword evidence="6 7" id="KW-0694">RNA-binding</keyword>
<reference evidence="9" key="1">
    <citation type="submission" date="2022-10" db="EMBL/GenBank/DDBJ databases">
        <title>The WGS of Solirubrobacter ginsenosidimutans DSM 21036.</title>
        <authorList>
            <person name="Jiang Z."/>
        </authorList>
    </citation>
    <scope>NUCLEOTIDE SEQUENCE</scope>
    <source>
        <strain evidence="9">DSM 21036</strain>
    </source>
</reference>
<protein>
    <recommendedName>
        <fullName evidence="7 8">Ribonuclease P protein component</fullName>
        <shortName evidence="7">RNase P protein</shortName>
        <shortName evidence="7">RNaseP protein</shortName>
        <ecNumber evidence="7 8">3.1.26.5</ecNumber>
    </recommendedName>
    <alternativeName>
        <fullName evidence="7">Protein C5</fullName>
    </alternativeName>
</protein>
<dbReference type="EC" id="3.1.26.5" evidence="7 8"/>
<evidence type="ECO:0000256" key="1">
    <source>
        <dbReference type="ARBA" id="ARBA00002663"/>
    </source>
</evidence>
<proteinExistence type="inferred from homology"/>
<dbReference type="GO" id="GO:0004526">
    <property type="term" value="F:ribonuclease P activity"/>
    <property type="evidence" value="ECO:0007669"/>
    <property type="project" value="UniProtKB-UniRule"/>
</dbReference>
<dbReference type="GO" id="GO:0000049">
    <property type="term" value="F:tRNA binding"/>
    <property type="evidence" value="ECO:0007669"/>
    <property type="project" value="UniProtKB-UniRule"/>
</dbReference>
<comment type="similarity">
    <text evidence="7">Belongs to the RnpA family.</text>
</comment>
<dbReference type="Pfam" id="PF00825">
    <property type="entry name" value="Ribonuclease_P"/>
    <property type="match status" value="1"/>
</dbReference>
<evidence type="ECO:0000256" key="4">
    <source>
        <dbReference type="ARBA" id="ARBA00022759"/>
    </source>
</evidence>
<organism evidence="9 10">
    <name type="scientific">Solirubrobacter ginsenosidimutans</name>
    <dbReference type="NCBI Taxonomy" id="490573"/>
    <lineage>
        <taxon>Bacteria</taxon>
        <taxon>Bacillati</taxon>
        <taxon>Actinomycetota</taxon>
        <taxon>Thermoleophilia</taxon>
        <taxon>Solirubrobacterales</taxon>
        <taxon>Solirubrobacteraceae</taxon>
        <taxon>Solirubrobacter</taxon>
    </lineage>
</organism>
<keyword evidence="3 7" id="KW-0540">Nuclease</keyword>
<dbReference type="AlphaFoldDB" id="A0A9X3S151"/>
<evidence type="ECO:0000256" key="8">
    <source>
        <dbReference type="NCBIfam" id="TIGR00188"/>
    </source>
</evidence>